<dbReference type="AlphaFoldDB" id="A0A4U8YHT8"/>
<accession>A0A4U8YHT8</accession>
<dbReference type="Proteomes" id="UP000507962">
    <property type="component" value="Unassembled WGS sequence"/>
</dbReference>
<dbReference type="EMBL" id="CAADHO010000001">
    <property type="protein sequence ID" value="VFQ42754.1"/>
    <property type="molecule type" value="Genomic_DNA"/>
</dbReference>
<name>A0A4U8YHT8_9BACT</name>
<evidence type="ECO:0000313" key="2">
    <source>
        <dbReference type="EMBL" id="VFQ42754.1"/>
    </source>
</evidence>
<dbReference type="SUPFAM" id="SSF56042">
    <property type="entry name" value="PurM C-terminal domain-like"/>
    <property type="match status" value="1"/>
</dbReference>
<evidence type="ECO:0000313" key="3">
    <source>
        <dbReference type="Proteomes" id="UP000507962"/>
    </source>
</evidence>
<gene>
    <name evidence="2" type="ORF">MSL71_3750</name>
</gene>
<reference evidence="2 3" key="1">
    <citation type="submission" date="2019-03" db="EMBL/GenBank/DDBJ databases">
        <authorList>
            <person name="Nijsse B."/>
        </authorList>
    </citation>
    <scope>NUCLEOTIDE SEQUENCE [LARGE SCALE GENOMIC DNA]</scope>
    <source>
        <strain evidence="2">Desulfoluna butyratoxydans MSL71</strain>
    </source>
</reference>
<proteinExistence type="predicted"/>
<protein>
    <submittedName>
        <fullName evidence="2">Air synthase-related protein c-terminal domain</fullName>
    </submittedName>
</protein>
<dbReference type="Gene3D" id="3.90.650.10">
    <property type="entry name" value="PurM-like C-terminal domain"/>
    <property type="match status" value="1"/>
</dbReference>
<keyword evidence="3" id="KW-1185">Reference proteome</keyword>
<dbReference type="InterPro" id="IPR036676">
    <property type="entry name" value="PurM-like_C_sf"/>
</dbReference>
<organism evidence="2 3">
    <name type="scientific">Desulfoluna butyratoxydans</name>
    <dbReference type="NCBI Taxonomy" id="231438"/>
    <lineage>
        <taxon>Bacteria</taxon>
        <taxon>Pseudomonadati</taxon>
        <taxon>Thermodesulfobacteriota</taxon>
        <taxon>Desulfobacteria</taxon>
        <taxon>Desulfobacterales</taxon>
        <taxon>Desulfolunaceae</taxon>
        <taxon>Desulfoluna</taxon>
    </lineage>
</organism>
<dbReference type="InterPro" id="IPR010918">
    <property type="entry name" value="PurM-like_C_dom"/>
</dbReference>
<dbReference type="Pfam" id="PF02769">
    <property type="entry name" value="AIRS_C"/>
    <property type="match status" value="1"/>
</dbReference>
<sequence length="50" mass="5385">MFKTFNMGIGFILAVDPAEADAVMATIDAMGEKAYRVGTVTQGEGVRYIK</sequence>
<feature type="domain" description="PurM-like C-terminal" evidence="1">
    <location>
        <begin position="1"/>
        <end position="47"/>
    </location>
</feature>
<evidence type="ECO:0000259" key="1">
    <source>
        <dbReference type="Pfam" id="PF02769"/>
    </source>
</evidence>